<comment type="caution">
    <text evidence="1">The sequence shown here is derived from an EMBL/GenBank/DDBJ whole genome shotgun (WGS) entry which is preliminary data.</text>
</comment>
<dbReference type="AlphaFoldDB" id="A0A4S3KME8"/>
<keyword evidence="2" id="KW-1185">Reference proteome</keyword>
<dbReference type="EMBL" id="MWQO01000033">
    <property type="protein sequence ID" value="THD10095.1"/>
    <property type="molecule type" value="Genomic_DNA"/>
</dbReference>
<proteinExistence type="predicted"/>
<organism evidence="1 2">
    <name type="scientific">Metallibacterium scheffleri</name>
    <dbReference type="NCBI Taxonomy" id="993689"/>
    <lineage>
        <taxon>Bacteria</taxon>
        <taxon>Pseudomonadati</taxon>
        <taxon>Pseudomonadota</taxon>
        <taxon>Gammaproteobacteria</taxon>
        <taxon>Lysobacterales</taxon>
        <taxon>Rhodanobacteraceae</taxon>
        <taxon>Metallibacterium</taxon>
    </lineage>
</organism>
<reference evidence="1 2" key="1">
    <citation type="submission" date="2017-02" db="EMBL/GenBank/DDBJ databases">
        <title>Whole genome sequencing of Metallibacterium scheffleri DSM 24874 (T).</title>
        <authorList>
            <person name="Kumar S."/>
            <person name="Patil P."/>
            <person name="Patil P.B."/>
        </authorList>
    </citation>
    <scope>NUCLEOTIDE SEQUENCE [LARGE SCALE GENOMIC DNA]</scope>
    <source>
        <strain evidence="1 2">DSM 24874</strain>
    </source>
</reference>
<evidence type="ECO:0000313" key="1">
    <source>
        <dbReference type="EMBL" id="THD10095.1"/>
    </source>
</evidence>
<sequence>MELVLGEAPDTTLWRIVAVERISSGELLFTLRARSSLGALPILADTLLARDGSPVAAARIQEALDQLTDAFHRQQPVPVADVCRETARVILAAWTGTAANAKDLKDVIKKIPDDSDKREGLTGAATVINRLHARGKSSERERQAAKGKDLQPVCMEDAEASVQLVGFLLRDIGWGAT</sequence>
<name>A0A4S3KME8_9GAMM</name>
<evidence type="ECO:0008006" key="3">
    <source>
        <dbReference type="Google" id="ProtNLM"/>
    </source>
</evidence>
<evidence type="ECO:0000313" key="2">
    <source>
        <dbReference type="Proteomes" id="UP000307749"/>
    </source>
</evidence>
<dbReference type="STRING" id="993689.GCA_002077135_00081"/>
<protein>
    <recommendedName>
        <fullName evidence="3">Abortive infection protein-like C-terminal domain-containing protein</fullName>
    </recommendedName>
</protein>
<dbReference type="Proteomes" id="UP000307749">
    <property type="component" value="Unassembled WGS sequence"/>
</dbReference>
<gene>
    <name evidence="1" type="ORF">B1806_09500</name>
</gene>
<accession>A0A4S3KME8</accession>